<evidence type="ECO:0000256" key="1">
    <source>
        <dbReference type="ARBA" id="ARBA00004651"/>
    </source>
</evidence>
<dbReference type="InterPro" id="IPR036640">
    <property type="entry name" value="ABC1_TM_sf"/>
</dbReference>
<evidence type="ECO:0000313" key="10">
    <source>
        <dbReference type="EMBL" id="EDM81312.1"/>
    </source>
</evidence>
<dbReference type="EMBL" id="ABCS01000004">
    <property type="protein sequence ID" value="EDM81312.1"/>
    <property type="molecule type" value="Genomic_DNA"/>
</dbReference>
<protein>
    <submittedName>
        <fullName evidence="10">ATPase</fullName>
    </submittedName>
</protein>
<dbReference type="AlphaFoldDB" id="A6FYP0"/>
<keyword evidence="5" id="KW-0067">ATP-binding</keyword>
<dbReference type="GO" id="GO:0016887">
    <property type="term" value="F:ATP hydrolysis activity"/>
    <property type="evidence" value="ECO:0007669"/>
    <property type="project" value="InterPro"/>
</dbReference>
<dbReference type="STRING" id="391625.PPSIR1_40550"/>
<dbReference type="PANTHER" id="PTHR43394">
    <property type="entry name" value="ATP-DEPENDENT PERMEASE MDL1, MITOCHONDRIAL"/>
    <property type="match status" value="1"/>
</dbReference>
<dbReference type="Gene3D" id="3.40.50.300">
    <property type="entry name" value="P-loop containing nucleotide triphosphate hydrolases"/>
    <property type="match status" value="1"/>
</dbReference>
<organism evidence="10 11">
    <name type="scientific">Plesiocystis pacifica SIR-1</name>
    <dbReference type="NCBI Taxonomy" id="391625"/>
    <lineage>
        <taxon>Bacteria</taxon>
        <taxon>Pseudomonadati</taxon>
        <taxon>Myxococcota</taxon>
        <taxon>Polyangia</taxon>
        <taxon>Nannocystales</taxon>
        <taxon>Nannocystaceae</taxon>
        <taxon>Plesiocystis</taxon>
    </lineage>
</organism>
<dbReference type="PROSITE" id="PS50929">
    <property type="entry name" value="ABC_TM1F"/>
    <property type="match status" value="1"/>
</dbReference>
<dbReference type="SUPFAM" id="SSF52540">
    <property type="entry name" value="P-loop containing nucleoside triphosphate hydrolases"/>
    <property type="match status" value="1"/>
</dbReference>
<dbReference type="InterPro" id="IPR027417">
    <property type="entry name" value="P-loop_NTPase"/>
</dbReference>
<feature type="domain" description="ABC transporter" evidence="8">
    <location>
        <begin position="356"/>
        <end position="594"/>
    </location>
</feature>
<gene>
    <name evidence="10" type="ORF">PPSIR1_40550</name>
</gene>
<evidence type="ECO:0000259" key="8">
    <source>
        <dbReference type="PROSITE" id="PS50893"/>
    </source>
</evidence>
<dbReference type="PANTHER" id="PTHR43394:SF1">
    <property type="entry name" value="ATP-BINDING CASSETTE SUB-FAMILY B MEMBER 10, MITOCHONDRIAL"/>
    <property type="match status" value="1"/>
</dbReference>
<dbReference type="OrthoDB" id="9760168at2"/>
<keyword evidence="2" id="KW-0813">Transport</keyword>
<accession>A6FYP0</accession>
<dbReference type="PROSITE" id="PS00211">
    <property type="entry name" value="ABC_TRANSPORTER_1"/>
    <property type="match status" value="1"/>
</dbReference>
<dbReference type="GO" id="GO:0015421">
    <property type="term" value="F:ABC-type oligopeptide transporter activity"/>
    <property type="evidence" value="ECO:0007669"/>
    <property type="project" value="TreeGrafter"/>
</dbReference>
<dbReference type="InterPro" id="IPR003439">
    <property type="entry name" value="ABC_transporter-like_ATP-bd"/>
</dbReference>
<evidence type="ECO:0000313" key="11">
    <source>
        <dbReference type="Proteomes" id="UP000005801"/>
    </source>
</evidence>
<sequence length="602" mass="66124">MAEPERPVPAGDSPLRSLWTYTRGHRRAVLWASACSVLNKVFDLAPPFLIGMAVDVVVRREGSLIGEWFGVHDLMAQLWLLAGLNVVIWGAESVFEYLYQVAWRNLAQTIQHEARLDGYAHVQELELAYFEDRSTGGLLAILNDDINQLERFLDHGANSMLQLGTTVLAVGATFFIVAPDVATLAVLPVPVILWGSFRYQRSLEPRYAAVRERVSELNTALANNLAGITTIKAFTAEAREVERLDGVSRRYVEANAEAIRLSSAFVPMIRMAILVGFGATLVLGGHKVFANELEVGSYSLLVFLTQRLLWPLTRLGETFDQYQRAMASTRRVLGLLRTPAAIVSGPERLPAVRGELHFDGVDFAYGDARERGPMVLTKLELRVPATQTHAVVGSTGSGKSTLVKLLLRLYDPTEGAVRLDGVDLRELALEDLRGSIGLVSQDVYLFSGTIYENIAYGRPGAARAEVLDAARLADVDSFAARLPKGYDTLVGERGQKLSGGQRQRISIARAILRDPALLVLDEATSAVDNETEAAIQRSLAEVSRGRSTLVIAHRLSTVRHAHCIHVLDGGHIVEQGRHEELLALDGIYARLWRVQTGEREAA</sequence>
<dbReference type="CDD" id="cd18565">
    <property type="entry name" value="ABC_6TM_exporter_like"/>
    <property type="match status" value="1"/>
</dbReference>
<dbReference type="InterPro" id="IPR039421">
    <property type="entry name" value="Type_1_exporter"/>
</dbReference>
<dbReference type="GO" id="GO:0005524">
    <property type="term" value="F:ATP binding"/>
    <property type="evidence" value="ECO:0007669"/>
    <property type="project" value="UniProtKB-KW"/>
</dbReference>
<evidence type="ECO:0000256" key="5">
    <source>
        <dbReference type="ARBA" id="ARBA00022840"/>
    </source>
</evidence>
<dbReference type="SMART" id="SM00382">
    <property type="entry name" value="AAA"/>
    <property type="match status" value="1"/>
</dbReference>
<comment type="caution">
    <text evidence="10">The sequence shown here is derived from an EMBL/GenBank/DDBJ whole genome shotgun (WGS) entry which is preliminary data.</text>
</comment>
<dbReference type="eggNOG" id="COG1132">
    <property type="taxonomic scope" value="Bacteria"/>
</dbReference>
<evidence type="ECO:0000256" key="2">
    <source>
        <dbReference type="ARBA" id="ARBA00022448"/>
    </source>
</evidence>
<evidence type="ECO:0000256" key="4">
    <source>
        <dbReference type="ARBA" id="ARBA00022741"/>
    </source>
</evidence>
<evidence type="ECO:0000256" key="6">
    <source>
        <dbReference type="ARBA" id="ARBA00022989"/>
    </source>
</evidence>
<keyword evidence="3" id="KW-0812">Transmembrane</keyword>
<dbReference type="RefSeq" id="WP_006969589.1">
    <property type="nucleotide sequence ID" value="NZ_ABCS01000004.1"/>
</dbReference>
<keyword evidence="11" id="KW-1185">Reference proteome</keyword>
<comment type="subcellular location">
    <subcellularLocation>
        <location evidence="1">Cell membrane</location>
        <topology evidence="1">Multi-pass membrane protein</topology>
    </subcellularLocation>
</comment>
<keyword evidence="7" id="KW-0472">Membrane</keyword>
<dbReference type="Proteomes" id="UP000005801">
    <property type="component" value="Unassembled WGS sequence"/>
</dbReference>
<dbReference type="Gene3D" id="1.20.1560.10">
    <property type="entry name" value="ABC transporter type 1, transmembrane domain"/>
    <property type="match status" value="1"/>
</dbReference>
<feature type="domain" description="ABC transmembrane type-1" evidence="9">
    <location>
        <begin position="30"/>
        <end position="324"/>
    </location>
</feature>
<dbReference type="GO" id="GO:0005886">
    <property type="term" value="C:plasma membrane"/>
    <property type="evidence" value="ECO:0007669"/>
    <property type="project" value="UniProtKB-SubCell"/>
</dbReference>
<evidence type="ECO:0000256" key="7">
    <source>
        <dbReference type="ARBA" id="ARBA00023136"/>
    </source>
</evidence>
<dbReference type="Pfam" id="PF00005">
    <property type="entry name" value="ABC_tran"/>
    <property type="match status" value="1"/>
</dbReference>
<dbReference type="InterPro" id="IPR017871">
    <property type="entry name" value="ABC_transporter-like_CS"/>
</dbReference>
<name>A6FYP0_9BACT</name>
<keyword evidence="4" id="KW-0547">Nucleotide-binding</keyword>
<evidence type="ECO:0000259" key="9">
    <source>
        <dbReference type="PROSITE" id="PS50929"/>
    </source>
</evidence>
<evidence type="ECO:0000256" key="3">
    <source>
        <dbReference type="ARBA" id="ARBA00022692"/>
    </source>
</evidence>
<dbReference type="PROSITE" id="PS50893">
    <property type="entry name" value="ABC_TRANSPORTER_2"/>
    <property type="match status" value="1"/>
</dbReference>
<dbReference type="SUPFAM" id="SSF90123">
    <property type="entry name" value="ABC transporter transmembrane region"/>
    <property type="match status" value="1"/>
</dbReference>
<dbReference type="FunFam" id="3.40.50.300:FF:000287">
    <property type="entry name" value="Multidrug ABC transporter ATP-binding protein"/>
    <property type="match status" value="1"/>
</dbReference>
<keyword evidence="6" id="KW-1133">Transmembrane helix</keyword>
<proteinExistence type="predicted"/>
<reference evidence="10 11" key="1">
    <citation type="submission" date="2007-06" db="EMBL/GenBank/DDBJ databases">
        <authorList>
            <person name="Shimkets L."/>
            <person name="Ferriera S."/>
            <person name="Johnson J."/>
            <person name="Kravitz S."/>
            <person name="Beeson K."/>
            <person name="Sutton G."/>
            <person name="Rogers Y.-H."/>
            <person name="Friedman R."/>
            <person name="Frazier M."/>
            <person name="Venter J.C."/>
        </authorList>
    </citation>
    <scope>NUCLEOTIDE SEQUENCE [LARGE SCALE GENOMIC DNA]</scope>
    <source>
        <strain evidence="10 11">SIR-1</strain>
    </source>
</reference>
<dbReference type="InterPro" id="IPR003593">
    <property type="entry name" value="AAA+_ATPase"/>
</dbReference>
<dbReference type="Pfam" id="PF00664">
    <property type="entry name" value="ABC_membrane"/>
    <property type="match status" value="1"/>
</dbReference>
<dbReference type="InterPro" id="IPR011527">
    <property type="entry name" value="ABC1_TM_dom"/>
</dbReference>